<protein>
    <submittedName>
        <fullName evidence="5">3-oxoacyl-[acyl-carrier protein] reductase</fullName>
    </submittedName>
</protein>
<evidence type="ECO:0000313" key="6">
    <source>
        <dbReference type="Proteomes" id="UP000028725"/>
    </source>
</evidence>
<dbReference type="InterPro" id="IPR051687">
    <property type="entry name" value="Peroxisomal_Beta-Oxidation"/>
</dbReference>
<dbReference type="PRINTS" id="PR00080">
    <property type="entry name" value="SDRFAMILY"/>
</dbReference>
<dbReference type="InterPro" id="IPR020904">
    <property type="entry name" value="Sc_DH/Rdtase_CS"/>
</dbReference>
<dbReference type="SUPFAM" id="SSF51735">
    <property type="entry name" value="NAD(P)-binding Rossmann-fold domains"/>
    <property type="match status" value="1"/>
</dbReference>
<dbReference type="OrthoDB" id="9802564at2"/>
<comment type="caution">
    <text evidence="5">The sequence shown here is derived from an EMBL/GenBank/DDBJ whole genome shotgun (WGS) entry which is preliminary data.</text>
</comment>
<accession>A0A085WS10</accession>
<gene>
    <name evidence="5" type="ORF">DB31_5515</name>
</gene>
<proteinExistence type="inferred from homology"/>
<evidence type="ECO:0000259" key="4">
    <source>
        <dbReference type="SMART" id="SM00822"/>
    </source>
</evidence>
<dbReference type="STRING" id="394096.DB31_5515"/>
<evidence type="ECO:0000256" key="3">
    <source>
        <dbReference type="RuleBase" id="RU000363"/>
    </source>
</evidence>
<dbReference type="InterPro" id="IPR002347">
    <property type="entry name" value="SDR_fam"/>
</dbReference>
<keyword evidence="2" id="KW-0560">Oxidoreductase</keyword>
<dbReference type="InterPro" id="IPR036291">
    <property type="entry name" value="NAD(P)-bd_dom_sf"/>
</dbReference>
<evidence type="ECO:0000256" key="1">
    <source>
        <dbReference type="ARBA" id="ARBA00006484"/>
    </source>
</evidence>
<evidence type="ECO:0000256" key="2">
    <source>
        <dbReference type="ARBA" id="ARBA00023002"/>
    </source>
</evidence>
<dbReference type="GO" id="GO:0016491">
    <property type="term" value="F:oxidoreductase activity"/>
    <property type="evidence" value="ECO:0007669"/>
    <property type="project" value="UniProtKB-KW"/>
</dbReference>
<dbReference type="EMBL" id="JMCB01000003">
    <property type="protein sequence ID" value="KFE70473.1"/>
    <property type="molecule type" value="Genomic_DNA"/>
</dbReference>
<dbReference type="PRINTS" id="PR00081">
    <property type="entry name" value="GDHRDH"/>
</dbReference>
<keyword evidence="6" id="KW-1185">Reference proteome</keyword>
<dbReference type="Proteomes" id="UP000028725">
    <property type="component" value="Unassembled WGS sequence"/>
</dbReference>
<evidence type="ECO:0000313" key="5">
    <source>
        <dbReference type="EMBL" id="KFE70473.1"/>
    </source>
</evidence>
<dbReference type="PROSITE" id="PS00061">
    <property type="entry name" value="ADH_SHORT"/>
    <property type="match status" value="1"/>
</dbReference>
<comment type="similarity">
    <text evidence="1 3">Belongs to the short-chain dehydrogenases/reductases (SDR) family.</text>
</comment>
<dbReference type="AlphaFoldDB" id="A0A085WS10"/>
<feature type="domain" description="Ketoreductase" evidence="4">
    <location>
        <begin position="9"/>
        <end position="197"/>
    </location>
</feature>
<reference evidence="5 6" key="1">
    <citation type="submission" date="2014-04" db="EMBL/GenBank/DDBJ databases">
        <title>Genome assembly of Hyalangium minutum DSM 14724.</title>
        <authorList>
            <person name="Sharma G."/>
            <person name="Subramanian S."/>
        </authorList>
    </citation>
    <scope>NUCLEOTIDE SEQUENCE [LARGE SCALE GENOMIC DNA]</scope>
    <source>
        <strain evidence="5 6">DSM 14724</strain>
    </source>
</reference>
<dbReference type="PANTHER" id="PTHR45024">
    <property type="entry name" value="DEHYDROGENASES, SHORT CHAIN"/>
    <property type="match status" value="1"/>
</dbReference>
<dbReference type="SMART" id="SM00822">
    <property type="entry name" value="PKS_KR"/>
    <property type="match status" value="1"/>
</dbReference>
<dbReference type="RefSeq" id="WP_044185604.1">
    <property type="nucleotide sequence ID" value="NZ_JMCB01000003.1"/>
</dbReference>
<dbReference type="InterPro" id="IPR057326">
    <property type="entry name" value="KR_dom"/>
</dbReference>
<dbReference type="PANTHER" id="PTHR45024:SF2">
    <property type="entry name" value="SCP2 DOMAIN-CONTAINING PROTEIN"/>
    <property type="match status" value="1"/>
</dbReference>
<dbReference type="Pfam" id="PF00106">
    <property type="entry name" value="adh_short"/>
    <property type="match status" value="1"/>
</dbReference>
<dbReference type="Gene3D" id="3.40.50.720">
    <property type="entry name" value="NAD(P)-binding Rossmann-like Domain"/>
    <property type="match status" value="1"/>
</dbReference>
<organism evidence="5 6">
    <name type="scientific">Hyalangium minutum</name>
    <dbReference type="NCBI Taxonomy" id="394096"/>
    <lineage>
        <taxon>Bacteria</taxon>
        <taxon>Pseudomonadati</taxon>
        <taxon>Myxococcota</taxon>
        <taxon>Myxococcia</taxon>
        <taxon>Myxococcales</taxon>
        <taxon>Cystobacterineae</taxon>
        <taxon>Archangiaceae</taxon>
        <taxon>Hyalangium</taxon>
    </lineage>
</organism>
<sequence length="319" mass="34433">MTSINFEGRVAIVTGGGNGLGRDYSLNLAKRGAKVVVNDLGTNGTGEGQSKEFADRVVEEIRAAGGQAVPSYDTVATREGGANIVKTAMDAYGRVDIVINNAGFLRNNRFEDMTDEEIDSLIGVHLKGAFHVTQPAYKVMKEQKYGRILFTSSSSGMFGHPWQTNYGAAKAAVVGLMHNVALEGQRHGILANALLPMAMTRLGEVMGQGWYEVTNVAEQAGRIDFNTLGARMPPSFCTPLVLYLVSEACKSTHGSYSAVAGRYSHVFIGDTDGWLSKEATPTSPEEVAARWSEICDRSVYGTPHSVYEEAQLVEGKLKR</sequence>
<name>A0A085WS10_9BACT</name>